<name>A0A5U2RJH3_SALER</name>
<dbReference type="Proteomes" id="UP000839924">
    <property type="component" value="Unassembled WGS sequence"/>
</dbReference>
<protein>
    <recommendedName>
        <fullName evidence="2">YdeA protein</fullName>
    </recommendedName>
</protein>
<dbReference type="AlphaFoldDB" id="A0A5U2RJH3"/>
<dbReference type="EMBL" id="AAGKWS010000015">
    <property type="protein sequence ID" value="EBP1765322.1"/>
    <property type="molecule type" value="Genomic_DNA"/>
</dbReference>
<accession>A0A5U2RJH3</accession>
<proteinExistence type="predicted"/>
<organism evidence="1">
    <name type="scientific">Salmonella enterica</name>
    <name type="common">Salmonella choleraesuis</name>
    <dbReference type="NCBI Taxonomy" id="28901"/>
    <lineage>
        <taxon>Bacteria</taxon>
        <taxon>Pseudomonadati</taxon>
        <taxon>Pseudomonadota</taxon>
        <taxon>Gammaproteobacteria</taxon>
        <taxon>Enterobacterales</taxon>
        <taxon>Enterobacteriaceae</taxon>
        <taxon>Salmonella</taxon>
    </lineage>
</organism>
<evidence type="ECO:0000313" key="1">
    <source>
        <dbReference type="EMBL" id="EBP1765322.1"/>
    </source>
</evidence>
<gene>
    <name evidence="1" type="ORF">ND68_23700</name>
</gene>
<comment type="caution">
    <text evidence="1">The sequence shown here is derived from an EMBL/GenBank/DDBJ whole genome shotgun (WGS) entry which is preliminary data.</text>
</comment>
<sequence>MTARNTRRPSPLQRRVLIVLAALDAKHPGPVPTRNIERVLELSGDAPVYGPNLRASCRRMEAAGWLRTLRAPNLQLAVELTSAGREVATPLLVSEQERKQAEQRSAAVMVLPLVRKAPSVDMNTREGDLLVQLDNVWYMSCRGDYVIRLDGTTCLQLWNSAGHLTRLSGDPLQVATWLQACHDAGIDIRMQINESTTPDEGMTAGAAPVDQTDAWYRQLEASLLAMGISGLTDNIRQSVVTPGETTDCLPPPTRLLHELRESPEAFPLSASSYEDDTSAALADLLSRSGFTAAQTRELQLHRIRWPLMDEEEFQRRLNSSQDNREE</sequence>
<evidence type="ECO:0008006" key="2">
    <source>
        <dbReference type="Google" id="ProtNLM"/>
    </source>
</evidence>
<reference evidence="1" key="1">
    <citation type="submission" date="2018-07" db="EMBL/GenBank/DDBJ databases">
        <authorList>
            <consortium name="PulseNet: The National Subtyping Network for Foodborne Disease Surveillance"/>
            <person name="Tarr C.L."/>
            <person name="Trees E."/>
            <person name="Katz L.S."/>
            <person name="Carleton-Romer H.A."/>
            <person name="Stroika S."/>
            <person name="Kucerova Z."/>
            <person name="Roache K.F."/>
            <person name="Sabol A.L."/>
            <person name="Besser J."/>
            <person name="Gerner-Smidt P."/>
        </authorList>
    </citation>
    <scope>NUCLEOTIDE SEQUENCE [LARGE SCALE GENOMIC DNA]</scope>
    <source>
        <strain evidence="1">2012K-0227</strain>
    </source>
</reference>